<dbReference type="GO" id="GO:0046872">
    <property type="term" value="F:metal ion binding"/>
    <property type="evidence" value="ECO:0007669"/>
    <property type="project" value="UniProtKB-KW"/>
</dbReference>
<dbReference type="Pfam" id="PF04002">
    <property type="entry name" value="RadC"/>
    <property type="match status" value="1"/>
</dbReference>
<evidence type="ECO:0000256" key="6">
    <source>
        <dbReference type="ARBA" id="ARBA00023049"/>
    </source>
</evidence>
<dbReference type="PANTHER" id="PTHR30471:SF3">
    <property type="entry name" value="UPF0758 PROTEIN YEES-RELATED"/>
    <property type="match status" value="1"/>
</dbReference>
<reference evidence="8" key="1">
    <citation type="submission" date="2020-08" db="EMBL/GenBank/DDBJ databases">
        <title>Genome public.</title>
        <authorList>
            <person name="Liu C."/>
            <person name="Sun Q."/>
        </authorList>
    </citation>
    <scope>NUCLEOTIDE SEQUENCE</scope>
    <source>
        <strain evidence="8">NSJ-15</strain>
    </source>
</reference>
<evidence type="ECO:0000256" key="5">
    <source>
        <dbReference type="ARBA" id="ARBA00022833"/>
    </source>
</evidence>
<evidence type="ECO:0000256" key="3">
    <source>
        <dbReference type="ARBA" id="ARBA00022723"/>
    </source>
</evidence>
<evidence type="ECO:0000259" key="7">
    <source>
        <dbReference type="PROSITE" id="PS50249"/>
    </source>
</evidence>
<protein>
    <submittedName>
        <fullName evidence="8">RadC family protein</fullName>
    </submittedName>
</protein>
<accession>A0A8J6P044</accession>
<dbReference type="InterPro" id="IPR037518">
    <property type="entry name" value="MPN"/>
</dbReference>
<keyword evidence="5" id="KW-0862">Zinc</keyword>
<dbReference type="EMBL" id="JACRTL010000001">
    <property type="protein sequence ID" value="MBC8610219.1"/>
    <property type="molecule type" value="Genomic_DNA"/>
</dbReference>
<evidence type="ECO:0000313" key="8">
    <source>
        <dbReference type="EMBL" id="MBC8610219.1"/>
    </source>
</evidence>
<dbReference type="AlphaFoldDB" id="A0A8J6P044"/>
<dbReference type="RefSeq" id="WP_158662595.1">
    <property type="nucleotide sequence ID" value="NZ_FYDD01000003.1"/>
</dbReference>
<dbReference type="SUPFAM" id="SSF47781">
    <property type="entry name" value="RuvA domain 2-like"/>
    <property type="match status" value="1"/>
</dbReference>
<keyword evidence="9" id="KW-1185">Reference proteome</keyword>
<dbReference type="InterPro" id="IPR010994">
    <property type="entry name" value="RuvA_2-like"/>
</dbReference>
<dbReference type="InterPro" id="IPR001405">
    <property type="entry name" value="UPF0758"/>
</dbReference>
<keyword evidence="3" id="KW-0479">Metal-binding</keyword>
<evidence type="ECO:0000256" key="2">
    <source>
        <dbReference type="ARBA" id="ARBA00022670"/>
    </source>
</evidence>
<keyword evidence="6" id="KW-0482">Metalloprotease</keyword>
<comment type="similarity">
    <text evidence="1">Belongs to the UPF0758 family.</text>
</comment>
<dbReference type="Gene3D" id="1.10.150.20">
    <property type="entry name" value="5' to 3' exonuclease, C-terminal subdomain"/>
    <property type="match status" value="1"/>
</dbReference>
<dbReference type="InterPro" id="IPR025657">
    <property type="entry name" value="RadC_JAB"/>
</dbReference>
<dbReference type="Gene3D" id="3.40.140.10">
    <property type="entry name" value="Cytidine Deaminase, domain 2"/>
    <property type="match status" value="1"/>
</dbReference>
<sequence length="228" mass="25905">MPEKSNPNKEHRKRLKKRFLQEGFDSFEEHNMIELALFYTIPVKDTNKLAHTLIERFGSVAGILDASVEELKEVKGISDHTAIFFHMVAALAKVYYTTESKREKIKFDNADKIGEYFIRKYLGVKEEQVYLLLLDNALSELGCELISVGTLNSASLDLRKVVEAAFHAQATHVVLAHNHPAAGTSPSNEDVIATHYLKNYLEALNIDLLDHVIISGREFQSMKRLEYL</sequence>
<dbReference type="OrthoDB" id="9804482at2"/>
<organism evidence="8 9">
    <name type="scientific">Massiliimalia timonensis</name>
    <dbReference type="NCBI Taxonomy" id="1987501"/>
    <lineage>
        <taxon>Bacteria</taxon>
        <taxon>Bacillati</taxon>
        <taxon>Bacillota</taxon>
        <taxon>Clostridia</taxon>
        <taxon>Eubacteriales</taxon>
        <taxon>Oscillospiraceae</taxon>
        <taxon>Massiliimalia</taxon>
    </lineage>
</organism>
<gene>
    <name evidence="8" type="ORF">H8702_03645</name>
</gene>
<evidence type="ECO:0000256" key="1">
    <source>
        <dbReference type="ARBA" id="ARBA00010243"/>
    </source>
</evidence>
<evidence type="ECO:0000256" key="4">
    <source>
        <dbReference type="ARBA" id="ARBA00022801"/>
    </source>
</evidence>
<dbReference type="PANTHER" id="PTHR30471">
    <property type="entry name" value="DNA REPAIR PROTEIN RADC"/>
    <property type="match status" value="1"/>
</dbReference>
<dbReference type="PROSITE" id="PS50249">
    <property type="entry name" value="MPN"/>
    <property type="match status" value="1"/>
</dbReference>
<comment type="caution">
    <text evidence="8">The sequence shown here is derived from an EMBL/GenBank/DDBJ whole genome shotgun (WGS) entry which is preliminary data.</text>
</comment>
<evidence type="ECO:0000313" key="9">
    <source>
        <dbReference type="Proteomes" id="UP000632659"/>
    </source>
</evidence>
<dbReference type="GO" id="GO:0006508">
    <property type="term" value="P:proteolysis"/>
    <property type="evidence" value="ECO:0007669"/>
    <property type="project" value="UniProtKB-KW"/>
</dbReference>
<keyword evidence="4" id="KW-0378">Hydrolase</keyword>
<feature type="domain" description="MPN" evidence="7">
    <location>
        <begin position="106"/>
        <end position="228"/>
    </location>
</feature>
<name>A0A8J6P044_9FIRM</name>
<dbReference type="GO" id="GO:0008237">
    <property type="term" value="F:metallopeptidase activity"/>
    <property type="evidence" value="ECO:0007669"/>
    <property type="project" value="UniProtKB-KW"/>
</dbReference>
<keyword evidence="2" id="KW-0645">Protease</keyword>
<dbReference type="Proteomes" id="UP000632659">
    <property type="component" value="Unassembled WGS sequence"/>
</dbReference>
<proteinExistence type="inferred from homology"/>